<dbReference type="InterPro" id="IPR010021">
    <property type="entry name" value="PGPP1/Gep4"/>
</dbReference>
<dbReference type="SUPFAM" id="SSF56784">
    <property type="entry name" value="HAD-like"/>
    <property type="match status" value="1"/>
</dbReference>
<comment type="caution">
    <text evidence="1">The sequence shown here is derived from an EMBL/GenBank/DDBJ whole genome shotgun (WGS) entry which is preliminary data.</text>
</comment>
<organism evidence="1 2">
    <name type="scientific">Harryflintia acetispora</name>
    <dbReference type="NCBI Taxonomy" id="1849041"/>
    <lineage>
        <taxon>Bacteria</taxon>
        <taxon>Bacillati</taxon>
        <taxon>Bacillota</taxon>
        <taxon>Clostridia</taxon>
        <taxon>Eubacteriales</taxon>
        <taxon>Oscillospiraceae</taxon>
        <taxon>Harryflintia</taxon>
    </lineage>
</organism>
<dbReference type="InterPro" id="IPR023214">
    <property type="entry name" value="HAD_sf"/>
</dbReference>
<proteinExistence type="predicted"/>
<dbReference type="AlphaFoldDB" id="A0A9X8UKX0"/>
<name>A0A9X8UKX0_9FIRM</name>
<dbReference type="NCBIfam" id="TIGR01662">
    <property type="entry name" value="HAD-SF-IIIA"/>
    <property type="match status" value="1"/>
</dbReference>
<dbReference type="GO" id="GO:0008962">
    <property type="term" value="F:phosphatidylglycerophosphatase activity"/>
    <property type="evidence" value="ECO:0007669"/>
    <property type="project" value="InterPro"/>
</dbReference>
<reference evidence="1 2" key="1">
    <citation type="submission" date="2019-03" db="EMBL/GenBank/DDBJ databases">
        <title>Genomic Encyclopedia of Type Strains, Phase IV (KMG-IV): sequencing the most valuable type-strain genomes for metagenomic binning, comparative biology and taxonomic classification.</title>
        <authorList>
            <person name="Goeker M."/>
        </authorList>
    </citation>
    <scope>NUCLEOTIDE SEQUENCE [LARGE SCALE GENOMIC DNA]</scope>
    <source>
        <strain evidence="1 2">DSM 100433</strain>
    </source>
</reference>
<dbReference type="Proteomes" id="UP000294682">
    <property type="component" value="Unassembled WGS sequence"/>
</dbReference>
<dbReference type="InterPro" id="IPR006549">
    <property type="entry name" value="HAD-SF_hydro_IIIA"/>
</dbReference>
<dbReference type="Pfam" id="PF13242">
    <property type="entry name" value="Hydrolase_like"/>
    <property type="match status" value="1"/>
</dbReference>
<dbReference type="RefSeq" id="WP_165873098.1">
    <property type="nucleotide sequence ID" value="NZ_SLUK01000002.1"/>
</dbReference>
<dbReference type="Gene3D" id="3.40.50.1000">
    <property type="entry name" value="HAD superfamily/HAD-like"/>
    <property type="match status" value="1"/>
</dbReference>
<dbReference type="EMBL" id="SLUK01000002">
    <property type="protein sequence ID" value="TCL44672.1"/>
    <property type="molecule type" value="Genomic_DNA"/>
</dbReference>
<evidence type="ECO:0000313" key="2">
    <source>
        <dbReference type="Proteomes" id="UP000294682"/>
    </source>
</evidence>
<evidence type="ECO:0000313" key="1">
    <source>
        <dbReference type="EMBL" id="TCL44672.1"/>
    </source>
</evidence>
<sequence>MFYPDYRFKKISDIRPDFLLGRGLRFLVLDVDNTLTTHGHPVPAKGVLEWLQEMSQAGIQSVILSNNNAKRVEPFAGKLGLPYIADGRKPLCSGYERCLNLLHCRKEEMAAIGDQLFTDILGARRFGIASILVDPIQAEDFWLFKCKRTLENGLLCYYKKQGRSGYDG</sequence>
<dbReference type="NCBIfam" id="TIGR01668">
    <property type="entry name" value="YqeG_hyp_ppase"/>
    <property type="match status" value="1"/>
</dbReference>
<evidence type="ECO:0008006" key="3">
    <source>
        <dbReference type="Google" id="ProtNLM"/>
    </source>
</evidence>
<accession>A0A9X8UKX0</accession>
<protein>
    <recommendedName>
        <fullName evidence="3">YqeG family HAD IIIA-type phosphatase</fullName>
    </recommendedName>
</protein>
<keyword evidence="2" id="KW-1185">Reference proteome</keyword>
<gene>
    <name evidence="1" type="ORF">EDD78_102298</name>
</gene>
<dbReference type="InterPro" id="IPR036412">
    <property type="entry name" value="HAD-like_sf"/>
</dbReference>